<dbReference type="AlphaFoldDB" id="A0A0J7KP92"/>
<accession>A0A0J7KP92</accession>
<evidence type="ECO:0000256" key="1">
    <source>
        <dbReference type="SAM" id="MobiDB-lite"/>
    </source>
</evidence>
<reference evidence="3 4" key="1">
    <citation type="submission" date="2015-04" db="EMBL/GenBank/DDBJ databases">
        <title>Lasius niger genome sequencing.</title>
        <authorList>
            <person name="Konorov E.A."/>
            <person name="Nikitin M.A."/>
            <person name="Kirill M.V."/>
            <person name="Chang P."/>
        </authorList>
    </citation>
    <scope>NUCLEOTIDE SEQUENCE [LARGE SCALE GENOMIC DNA]</scope>
    <source>
        <tissue evidence="3">Whole</tissue>
    </source>
</reference>
<name>A0A0J7KP92_LASNI</name>
<feature type="domain" description="Reverse transcriptase" evidence="2">
    <location>
        <begin position="1"/>
        <end position="118"/>
    </location>
</feature>
<keyword evidence="3" id="KW-0548">Nucleotidyltransferase</keyword>
<dbReference type="InterPro" id="IPR000477">
    <property type="entry name" value="RT_dom"/>
</dbReference>
<protein>
    <submittedName>
        <fullName evidence="3">Reverse transcriptase</fullName>
    </submittedName>
</protein>
<dbReference type="PaxDb" id="67767-A0A0J7KP92"/>
<comment type="caution">
    <text evidence="3">The sequence shown here is derived from an EMBL/GenBank/DDBJ whole genome shotgun (WGS) entry which is preliminary data.</text>
</comment>
<organism evidence="3 4">
    <name type="scientific">Lasius niger</name>
    <name type="common">Black garden ant</name>
    <dbReference type="NCBI Taxonomy" id="67767"/>
    <lineage>
        <taxon>Eukaryota</taxon>
        <taxon>Metazoa</taxon>
        <taxon>Ecdysozoa</taxon>
        <taxon>Arthropoda</taxon>
        <taxon>Hexapoda</taxon>
        <taxon>Insecta</taxon>
        <taxon>Pterygota</taxon>
        <taxon>Neoptera</taxon>
        <taxon>Endopterygota</taxon>
        <taxon>Hymenoptera</taxon>
        <taxon>Apocrita</taxon>
        <taxon>Aculeata</taxon>
        <taxon>Formicoidea</taxon>
        <taxon>Formicidae</taxon>
        <taxon>Formicinae</taxon>
        <taxon>Lasius</taxon>
        <taxon>Lasius</taxon>
    </lineage>
</organism>
<keyword evidence="3" id="KW-0695">RNA-directed DNA polymerase</keyword>
<dbReference type="GO" id="GO:0003964">
    <property type="term" value="F:RNA-directed DNA polymerase activity"/>
    <property type="evidence" value="ECO:0007669"/>
    <property type="project" value="UniProtKB-KW"/>
</dbReference>
<dbReference type="InterPro" id="IPR043502">
    <property type="entry name" value="DNA/RNA_pol_sf"/>
</dbReference>
<keyword evidence="3" id="KW-0808">Transferase</keyword>
<evidence type="ECO:0000313" key="3">
    <source>
        <dbReference type="EMBL" id="KMQ92167.1"/>
    </source>
</evidence>
<dbReference type="OrthoDB" id="8058917at2759"/>
<gene>
    <name evidence="3" type="ORF">RF55_7884</name>
</gene>
<dbReference type="Pfam" id="PF00078">
    <property type="entry name" value="RVT_1"/>
    <property type="match status" value="1"/>
</dbReference>
<evidence type="ECO:0000259" key="2">
    <source>
        <dbReference type="PROSITE" id="PS50878"/>
    </source>
</evidence>
<dbReference type="PANTHER" id="PTHR33332">
    <property type="entry name" value="REVERSE TRANSCRIPTASE DOMAIN-CONTAINING PROTEIN"/>
    <property type="match status" value="1"/>
</dbReference>
<dbReference type="EMBL" id="LBMM01004697">
    <property type="protein sequence ID" value="KMQ92167.1"/>
    <property type="molecule type" value="Genomic_DNA"/>
</dbReference>
<proteinExistence type="predicted"/>
<dbReference type="Proteomes" id="UP000036403">
    <property type="component" value="Unassembled WGS sequence"/>
</dbReference>
<dbReference type="SUPFAM" id="SSF56672">
    <property type="entry name" value="DNA/RNA polymerases"/>
    <property type="match status" value="1"/>
</dbReference>
<dbReference type="PROSITE" id="PS50878">
    <property type="entry name" value="RT_POL"/>
    <property type="match status" value="1"/>
</dbReference>
<keyword evidence="4" id="KW-1185">Reference proteome</keyword>
<feature type="region of interest" description="Disordered" evidence="1">
    <location>
        <begin position="392"/>
        <end position="415"/>
    </location>
</feature>
<sequence>MEAGVPQGSVLGSVLWNISFDGVLEVANDDNNCSILCYADDTLIVTTGNDLTCTRIRACVMAQKVISWISRLGLSVATDKTDAILFYGKGTENQPSHIVIKNVCIDFAASIKYLGVYIDIKWTFSDHFSYIVNKASRVIRALNRLMPNLRGPDENRRTLFANVILSVLHYGAPVWGDKLLSSQRQTALNSLMRSVAQRVISSYRTVSGNAVFLLARIPTLRFLAPMRKRTFEQFKRLKEDGEYTREARNAIKEAQHLNMCELWRGHLEKPNTPGEYTKMAIVPRLEKWLERKHGSMSFHLSQIMTGHGCFAKYLHRIGKRADTSCDFCGKHDDAMHTLKECPAWDLQRISLRRKLGLQRDFIALGDIVDTVATSWDHWMAFSAFTEEIMREKEDEKRRRERARSTSPFIGDDDTG</sequence>
<evidence type="ECO:0000313" key="4">
    <source>
        <dbReference type="Proteomes" id="UP000036403"/>
    </source>
</evidence>